<dbReference type="EMBL" id="MK500408">
    <property type="protein sequence ID" value="QBK89107.1"/>
    <property type="molecule type" value="Genomic_DNA"/>
</dbReference>
<name>A0A481Z1Z1_9VIRU</name>
<protein>
    <submittedName>
        <fullName evidence="2">Uncharacterized protein</fullName>
    </submittedName>
</protein>
<feature type="transmembrane region" description="Helical" evidence="1">
    <location>
        <begin position="20"/>
        <end position="43"/>
    </location>
</feature>
<evidence type="ECO:0000313" key="2">
    <source>
        <dbReference type="EMBL" id="QBK89107.1"/>
    </source>
</evidence>
<keyword evidence="1" id="KW-1133">Transmembrane helix</keyword>
<feature type="transmembrane region" description="Helical" evidence="1">
    <location>
        <begin position="49"/>
        <end position="69"/>
    </location>
</feature>
<keyword evidence="1" id="KW-0812">Transmembrane</keyword>
<gene>
    <name evidence="2" type="ORF">LCMiAC02_02000</name>
</gene>
<accession>A0A481Z1Z1</accession>
<organism evidence="2">
    <name type="scientific">Mimivirus LCMiAC02</name>
    <dbReference type="NCBI Taxonomy" id="2506609"/>
    <lineage>
        <taxon>Viruses</taxon>
        <taxon>Varidnaviria</taxon>
        <taxon>Bamfordvirae</taxon>
        <taxon>Nucleocytoviricota</taxon>
        <taxon>Megaviricetes</taxon>
        <taxon>Imitervirales</taxon>
        <taxon>Mimiviridae</taxon>
        <taxon>Klosneuvirinae</taxon>
    </lineage>
</organism>
<evidence type="ECO:0000256" key="1">
    <source>
        <dbReference type="SAM" id="Phobius"/>
    </source>
</evidence>
<sequence length="75" mass="8518">MSDPVVKSISSIFNITNTTIVHALIYNFIPAFIFAPYLIYVGIKYNNKLLTIIGISLFIIDTMHFIIALKNQKNI</sequence>
<reference evidence="2" key="1">
    <citation type="journal article" date="2019" name="MBio">
        <title>Virus Genomes from Deep Sea Sediments Expand the Ocean Megavirome and Support Independent Origins of Viral Gigantism.</title>
        <authorList>
            <person name="Backstrom D."/>
            <person name="Yutin N."/>
            <person name="Jorgensen S.L."/>
            <person name="Dharamshi J."/>
            <person name="Homa F."/>
            <person name="Zaremba-Niedwiedzka K."/>
            <person name="Spang A."/>
            <person name="Wolf Y.I."/>
            <person name="Koonin E.V."/>
            <person name="Ettema T.J."/>
        </authorList>
    </citation>
    <scope>NUCLEOTIDE SEQUENCE</scope>
</reference>
<proteinExistence type="predicted"/>
<keyword evidence="1" id="KW-0472">Membrane</keyword>